<dbReference type="EMBL" id="NIGF01000031">
    <property type="protein sequence ID" value="PQV62510.1"/>
    <property type="molecule type" value="Genomic_DNA"/>
</dbReference>
<protein>
    <recommendedName>
        <fullName evidence="3">Hpr(Ser) kinase/phosphatase</fullName>
    </recommendedName>
</protein>
<keyword evidence="2" id="KW-1185">Reference proteome</keyword>
<dbReference type="Proteomes" id="UP000237684">
    <property type="component" value="Unassembled WGS sequence"/>
</dbReference>
<dbReference type="SUPFAM" id="SSF53795">
    <property type="entry name" value="PEP carboxykinase-like"/>
    <property type="match status" value="1"/>
</dbReference>
<dbReference type="AlphaFoldDB" id="A0A2S8SNZ5"/>
<dbReference type="InParanoid" id="A0A2S8SNZ5"/>
<reference evidence="1 2" key="1">
    <citation type="journal article" date="2018" name="Syst. Appl. Microbiol.">
        <title>Abditibacterium utsteinense sp. nov., the first cultivated member of candidate phylum FBP, isolated from ice-free Antarctic soil samples.</title>
        <authorList>
            <person name="Tahon G."/>
            <person name="Tytgat B."/>
            <person name="Lebbe L."/>
            <person name="Carlier A."/>
            <person name="Willems A."/>
        </authorList>
    </citation>
    <scope>NUCLEOTIDE SEQUENCE [LARGE SCALE GENOMIC DNA]</scope>
    <source>
        <strain evidence="1 2">LMG 29911</strain>
    </source>
</reference>
<dbReference type="Gene3D" id="3.40.50.300">
    <property type="entry name" value="P-loop containing nucleotide triphosphate hydrolases"/>
    <property type="match status" value="1"/>
</dbReference>
<evidence type="ECO:0000313" key="2">
    <source>
        <dbReference type="Proteomes" id="UP000237684"/>
    </source>
</evidence>
<name>A0A2S8SNZ5_9BACT</name>
<proteinExistence type="predicted"/>
<dbReference type="InterPro" id="IPR027417">
    <property type="entry name" value="P-loop_NTPase"/>
</dbReference>
<dbReference type="OrthoDB" id="5430844at2"/>
<comment type="caution">
    <text evidence="1">The sequence shown here is derived from an EMBL/GenBank/DDBJ whole genome shotgun (WGS) entry which is preliminary data.</text>
</comment>
<gene>
    <name evidence="1" type="ORF">B1R32_13123</name>
</gene>
<sequence>MRYRIFDFDIQSEIALPCEISQDTKPIGEPARWALEITFHATPEWVFDRATPIGRRFWGCAYDVGDGILISTQSGVLLHFCADGSRIKASFDRQNPFQSAQVGAWIVNLGMAICHSLRGGISLHGASVEWHGHLFALMASSGTGKSTLLWRLLDGGALFCADDMLPVYADKAVTAVPCHSLHGKLSGAALQSRGLSPACFQEIVPGADEFWVPIPASRRTLDLRRPSALFILSPFVAADAEPTTAPIFARRHSGADAVSFLMANTHALWATCELLDSKSLIQKYLQLANQVPIFSLHYARDFAVLAHVREALGEILTGSNAAI</sequence>
<accession>A0A2S8SNZ5</accession>
<evidence type="ECO:0008006" key="3">
    <source>
        <dbReference type="Google" id="ProtNLM"/>
    </source>
</evidence>
<dbReference type="RefSeq" id="WP_106381347.1">
    <property type="nucleotide sequence ID" value="NZ_NIGF01000031.1"/>
</dbReference>
<organism evidence="1 2">
    <name type="scientific">Abditibacterium utsteinense</name>
    <dbReference type="NCBI Taxonomy" id="1960156"/>
    <lineage>
        <taxon>Bacteria</taxon>
        <taxon>Pseudomonadati</taxon>
        <taxon>Abditibacteriota</taxon>
        <taxon>Abditibacteriia</taxon>
        <taxon>Abditibacteriales</taxon>
        <taxon>Abditibacteriaceae</taxon>
        <taxon>Abditibacterium</taxon>
    </lineage>
</organism>
<evidence type="ECO:0000313" key="1">
    <source>
        <dbReference type="EMBL" id="PQV62510.1"/>
    </source>
</evidence>